<dbReference type="AlphaFoldDB" id="A0A0A9C164"/>
<reference evidence="1" key="1">
    <citation type="submission" date="2014-09" db="EMBL/GenBank/DDBJ databases">
        <authorList>
            <person name="Magalhaes I.L.F."/>
            <person name="Oliveira U."/>
            <person name="Santos F.R."/>
            <person name="Vidigal T.H.D.A."/>
            <person name="Brescovit A.D."/>
            <person name="Santos A.J."/>
        </authorList>
    </citation>
    <scope>NUCLEOTIDE SEQUENCE</scope>
    <source>
        <tissue evidence="1">Shoot tissue taken approximately 20 cm above the soil surface</tissue>
    </source>
</reference>
<accession>A0A0A9C164</accession>
<protein>
    <submittedName>
        <fullName evidence="1">Uncharacterized protein</fullName>
    </submittedName>
</protein>
<proteinExistence type="predicted"/>
<sequence length="31" mass="3826">MHLDHKSYRIFLCTCARLFSKRANFTNYKLF</sequence>
<dbReference type="EMBL" id="GBRH01232618">
    <property type="protein sequence ID" value="JAD65277.1"/>
    <property type="molecule type" value="Transcribed_RNA"/>
</dbReference>
<evidence type="ECO:0000313" key="1">
    <source>
        <dbReference type="EMBL" id="JAD65277.1"/>
    </source>
</evidence>
<organism evidence="1">
    <name type="scientific">Arundo donax</name>
    <name type="common">Giant reed</name>
    <name type="synonym">Donax arundinaceus</name>
    <dbReference type="NCBI Taxonomy" id="35708"/>
    <lineage>
        <taxon>Eukaryota</taxon>
        <taxon>Viridiplantae</taxon>
        <taxon>Streptophyta</taxon>
        <taxon>Embryophyta</taxon>
        <taxon>Tracheophyta</taxon>
        <taxon>Spermatophyta</taxon>
        <taxon>Magnoliopsida</taxon>
        <taxon>Liliopsida</taxon>
        <taxon>Poales</taxon>
        <taxon>Poaceae</taxon>
        <taxon>PACMAD clade</taxon>
        <taxon>Arundinoideae</taxon>
        <taxon>Arundineae</taxon>
        <taxon>Arundo</taxon>
    </lineage>
</organism>
<name>A0A0A9C164_ARUDO</name>
<reference evidence="1" key="2">
    <citation type="journal article" date="2015" name="Data Brief">
        <title>Shoot transcriptome of the giant reed, Arundo donax.</title>
        <authorList>
            <person name="Barrero R.A."/>
            <person name="Guerrero F.D."/>
            <person name="Moolhuijzen P."/>
            <person name="Goolsby J.A."/>
            <person name="Tidwell J."/>
            <person name="Bellgard S.E."/>
            <person name="Bellgard M.I."/>
        </authorList>
    </citation>
    <scope>NUCLEOTIDE SEQUENCE</scope>
    <source>
        <tissue evidence="1">Shoot tissue taken approximately 20 cm above the soil surface</tissue>
    </source>
</reference>